<reference evidence="2" key="2">
    <citation type="submission" date="2015-06" db="UniProtKB">
        <authorList>
            <consortium name="EnsemblMetazoa"/>
        </authorList>
    </citation>
    <scope>IDENTIFICATION</scope>
</reference>
<sequence length="393" mass="46249">MFINELPEECLLIIFGLINELDDLVNCYKVCCKWSHLIVERTRKVKYLIEHEGDWPDRKPFPSYPLNHVYYQTEEPIDGTCLDTLFPNLMVADFCTKFCKKVGYEDIVAWVKKIKSLKGIIGSFYKGDKSIFQYCDQLEMVATRFEWYIEPCLKKNGAGIKQLEIGGCSLDTFMEDAEYFPNLERLFIFHSEDWPAGYYTNGAILSRLKIVGLSLNTYSDYIYHGFKFINSCPNLQSAHIRLYSNHIFVDESMKHESLQDLVLQFYSDDFCWNQLKELLKKYPNLKHLALREFISLENETVLQLVNILPNLVLFDARGCIKVTQEAASYVQDYNRLHGRLIKFYFDGNYREIHSDWPQLSTKWEIISQGFDFMKHCFLKDFYDLPTFLIPSED</sequence>
<dbReference type="AlphaFoldDB" id="T1JRS9"/>
<evidence type="ECO:0000259" key="1">
    <source>
        <dbReference type="Pfam" id="PF12937"/>
    </source>
</evidence>
<evidence type="ECO:0000313" key="3">
    <source>
        <dbReference type="Proteomes" id="UP000015104"/>
    </source>
</evidence>
<proteinExistence type="predicted"/>
<dbReference type="HOGENOM" id="CLU_029073_1_0_1"/>
<accession>T1JRS9</accession>
<dbReference type="InterPro" id="IPR036047">
    <property type="entry name" value="F-box-like_dom_sf"/>
</dbReference>
<dbReference type="EnsemblMetazoa" id="tetur01g08000.1">
    <property type="protein sequence ID" value="tetur01g08000.1"/>
    <property type="gene ID" value="tetur01g08000"/>
</dbReference>
<evidence type="ECO:0000313" key="2">
    <source>
        <dbReference type="EnsemblMetazoa" id="tetur01g08000.1"/>
    </source>
</evidence>
<reference evidence="3" key="1">
    <citation type="submission" date="2011-08" db="EMBL/GenBank/DDBJ databases">
        <authorList>
            <person name="Rombauts S."/>
        </authorList>
    </citation>
    <scope>NUCLEOTIDE SEQUENCE</scope>
    <source>
        <strain evidence="3">London</strain>
    </source>
</reference>
<protein>
    <recommendedName>
        <fullName evidence="1">F-box domain-containing protein</fullName>
    </recommendedName>
</protein>
<name>T1JRS9_TETUR</name>
<dbReference type="Gene3D" id="3.80.10.10">
    <property type="entry name" value="Ribonuclease Inhibitor"/>
    <property type="match status" value="1"/>
</dbReference>
<dbReference type="Pfam" id="PF12937">
    <property type="entry name" value="F-box-like"/>
    <property type="match status" value="1"/>
</dbReference>
<dbReference type="SUPFAM" id="SSF52047">
    <property type="entry name" value="RNI-like"/>
    <property type="match status" value="1"/>
</dbReference>
<dbReference type="InterPro" id="IPR001810">
    <property type="entry name" value="F-box_dom"/>
</dbReference>
<dbReference type="SUPFAM" id="SSF81383">
    <property type="entry name" value="F-box domain"/>
    <property type="match status" value="1"/>
</dbReference>
<dbReference type="EMBL" id="CAEY01000452">
    <property type="status" value="NOT_ANNOTATED_CDS"/>
    <property type="molecule type" value="Genomic_DNA"/>
</dbReference>
<dbReference type="Proteomes" id="UP000015104">
    <property type="component" value="Unassembled WGS sequence"/>
</dbReference>
<keyword evidence="3" id="KW-1185">Reference proteome</keyword>
<dbReference type="Gene3D" id="1.20.1280.50">
    <property type="match status" value="1"/>
</dbReference>
<feature type="domain" description="F-box" evidence="1">
    <location>
        <begin position="3"/>
        <end position="39"/>
    </location>
</feature>
<organism evidence="2 3">
    <name type="scientific">Tetranychus urticae</name>
    <name type="common">Two-spotted spider mite</name>
    <dbReference type="NCBI Taxonomy" id="32264"/>
    <lineage>
        <taxon>Eukaryota</taxon>
        <taxon>Metazoa</taxon>
        <taxon>Ecdysozoa</taxon>
        <taxon>Arthropoda</taxon>
        <taxon>Chelicerata</taxon>
        <taxon>Arachnida</taxon>
        <taxon>Acari</taxon>
        <taxon>Acariformes</taxon>
        <taxon>Trombidiformes</taxon>
        <taxon>Prostigmata</taxon>
        <taxon>Eleutherengona</taxon>
        <taxon>Raphignathae</taxon>
        <taxon>Tetranychoidea</taxon>
        <taxon>Tetranychidae</taxon>
        <taxon>Tetranychus</taxon>
    </lineage>
</organism>
<dbReference type="InterPro" id="IPR032675">
    <property type="entry name" value="LRR_dom_sf"/>
</dbReference>